<gene>
    <name evidence="2" type="ORF">FA15DRAFT_664444</name>
</gene>
<name>A0A5C3L7X4_COPMA</name>
<keyword evidence="1" id="KW-0732">Signal</keyword>
<dbReference type="Proteomes" id="UP000307440">
    <property type="component" value="Unassembled WGS sequence"/>
</dbReference>
<accession>A0A5C3L7X4</accession>
<feature type="signal peptide" evidence="1">
    <location>
        <begin position="1"/>
        <end position="17"/>
    </location>
</feature>
<protein>
    <submittedName>
        <fullName evidence="2">Uncharacterized protein</fullName>
    </submittedName>
</protein>
<evidence type="ECO:0000313" key="3">
    <source>
        <dbReference type="Proteomes" id="UP000307440"/>
    </source>
</evidence>
<feature type="chain" id="PRO_5023024181" evidence="1">
    <location>
        <begin position="18"/>
        <end position="294"/>
    </location>
</feature>
<sequence>MFKSIAIVSAAVVVAYAQTNPLIPTGISSGCRTFLNTLNSDQSLAQCTSALTTALDPFLPGSNSNVTPAQITSALNAVCAESGRIPNACPESVITNHIAAFGAACSDELLTNANEDVVVIYDILYSLIPMQKSVCSKNDEGNWCVLSGAPVTTSTADQIQESLYTQNGDTVTPNIGAFSANNIPFIGISPSLEKDALCTVCTRNVLRNYINFQSSIPYTPGVINSKLLARQTDLFGAVAEQCGESFMSSEVKAAGSLGDTLSKNTSGAAGVDARFQGFVAVVAGLVTLAVSAAL</sequence>
<evidence type="ECO:0000256" key="1">
    <source>
        <dbReference type="SAM" id="SignalP"/>
    </source>
</evidence>
<evidence type="ECO:0000313" key="2">
    <source>
        <dbReference type="EMBL" id="TFK29129.1"/>
    </source>
</evidence>
<reference evidence="2 3" key="1">
    <citation type="journal article" date="2019" name="Nat. Ecol. Evol.">
        <title>Megaphylogeny resolves global patterns of mushroom evolution.</title>
        <authorList>
            <person name="Varga T."/>
            <person name="Krizsan K."/>
            <person name="Foldi C."/>
            <person name="Dima B."/>
            <person name="Sanchez-Garcia M."/>
            <person name="Sanchez-Ramirez S."/>
            <person name="Szollosi G.J."/>
            <person name="Szarkandi J.G."/>
            <person name="Papp V."/>
            <person name="Albert L."/>
            <person name="Andreopoulos W."/>
            <person name="Angelini C."/>
            <person name="Antonin V."/>
            <person name="Barry K.W."/>
            <person name="Bougher N.L."/>
            <person name="Buchanan P."/>
            <person name="Buyck B."/>
            <person name="Bense V."/>
            <person name="Catcheside P."/>
            <person name="Chovatia M."/>
            <person name="Cooper J."/>
            <person name="Damon W."/>
            <person name="Desjardin D."/>
            <person name="Finy P."/>
            <person name="Geml J."/>
            <person name="Haridas S."/>
            <person name="Hughes K."/>
            <person name="Justo A."/>
            <person name="Karasinski D."/>
            <person name="Kautmanova I."/>
            <person name="Kiss B."/>
            <person name="Kocsube S."/>
            <person name="Kotiranta H."/>
            <person name="LaButti K.M."/>
            <person name="Lechner B.E."/>
            <person name="Liimatainen K."/>
            <person name="Lipzen A."/>
            <person name="Lukacs Z."/>
            <person name="Mihaltcheva S."/>
            <person name="Morgado L.N."/>
            <person name="Niskanen T."/>
            <person name="Noordeloos M.E."/>
            <person name="Ohm R.A."/>
            <person name="Ortiz-Santana B."/>
            <person name="Ovrebo C."/>
            <person name="Racz N."/>
            <person name="Riley R."/>
            <person name="Savchenko A."/>
            <person name="Shiryaev A."/>
            <person name="Soop K."/>
            <person name="Spirin V."/>
            <person name="Szebenyi C."/>
            <person name="Tomsovsky M."/>
            <person name="Tulloss R.E."/>
            <person name="Uehling J."/>
            <person name="Grigoriev I.V."/>
            <person name="Vagvolgyi C."/>
            <person name="Papp T."/>
            <person name="Martin F.M."/>
            <person name="Miettinen O."/>
            <person name="Hibbett D.S."/>
            <person name="Nagy L.G."/>
        </authorList>
    </citation>
    <scope>NUCLEOTIDE SEQUENCE [LARGE SCALE GENOMIC DNA]</scope>
    <source>
        <strain evidence="2 3">CBS 121175</strain>
    </source>
</reference>
<dbReference type="OrthoDB" id="5588482at2759"/>
<proteinExistence type="predicted"/>
<dbReference type="AlphaFoldDB" id="A0A5C3L7X4"/>
<keyword evidence="3" id="KW-1185">Reference proteome</keyword>
<dbReference type="EMBL" id="ML210151">
    <property type="protein sequence ID" value="TFK29129.1"/>
    <property type="molecule type" value="Genomic_DNA"/>
</dbReference>
<organism evidence="2 3">
    <name type="scientific">Coprinopsis marcescibilis</name>
    <name type="common">Agaric fungus</name>
    <name type="synonym">Psathyrella marcescibilis</name>
    <dbReference type="NCBI Taxonomy" id="230819"/>
    <lineage>
        <taxon>Eukaryota</taxon>
        <taxon>Fungi</taxon>
        <taxon>Dikarya</taxon>
        <taxon>Basidiomycota</taxon>
        <taxon>Agaricomycotina</taxon>
        <taxon>Agaricomycetes</taxon>
        <taxon>Agaricomycetidae</taxon>
        <taxon>Agaricales</taxon>
        <taxon>Agaricineae</taxon>
        <taxon>Psathyrellaceae</taxon>
        <taxon>Coprinopsis</taxon>
    </lineage>
</organism>
<dbReference type="PROSITE" id="PS51257">
    <property type="entry name" value="PROKAR_LIPOPROTEIN"/>
    <property type="match status" value="1"/>
</dbReference>